<dbReference type="InterPro" id="IPR000700">
    <property type="entry name" value="PAS-assoc_C"/>
</dbReference>
<dbReference type="InterPro" id="IPR001789">
    <property type="entry name" value="Sig_transdc_resp-reg_receiver"/>
</dbReference>
<dbReference type="InterPro" id="IPR003594">
    <property type="entry name" value="HATPase_dom"/>
</dbReference>
<gene>
    <name evidence="14" type="ordered locus">Npun_R4211</name>
</gene>
<dbReference type="InterPro" id="IPR035965">
    <property type="entry name" value="PAS-like_dom_sf"/>
</dbReference>
<dbReference type="SMART" id="SM00388">
    <property type="entry name" value="HisKA"/>
    <property type="match status" value="1"/>
</dbReference>
<keyword evidence="4 8" id="KW-0597">Phosphoprotein</keyword>
<dbReference type="SMART" id="SM00448">
    <property type="entry name" value="REC"/>
    <property type="match status" value="1"/>
</dbReference>
<dbReference type="Pfam" id="PF00512">
    <property type="entry name" value="HisKA"/>
    <property type="match status" value="1"/>
</dbReference>
<feature type="domain" description="PAC" evidence="13">
    <location>
        <begin position="274"/>
        <end position="327"/>
    </location>
</feature>
<dbReference type="InterPro" id="IPR005467">
    <property type="entry name" value="His_kinase_dom"/>
</dbReference>
<protein>
    <recommendedName>
        <fullName evidence="7">Circadian input-output histidine kinase CikA</fullName>
        <ecNumber evidence="3">2.7.13.3</ecNumber>
    </recommendedName>
</protein>
<dbReference type="SMART" id="SM00086">
    <property type="entry name" value="PAC"/>
    <property type="match status" value="5"/>
</dbReference>
<feature type="modified residue" description="4-aspartylphosphate" evidence="8">
    <location>
        <position position="1033"/>
    </location>
</feature>
<feature type="domain" description="PAS" evidence="12">
    <location>
        <begin position="470"/>
        <end position="541"/>
    </location>
</feature>
<dbReference type="Pfam" id="PF02518">
    <property type="entry name" value="HATPase_c"/>
    <property type="match status" value="1"/>
</dbReference>
<comment type="similarity">
    <text evidence="2">In the N-terminal section; belongs to the phytochrome family.</text>
</comment>
<evidence type="ECO:0000259" key="11">
    <source>
        <dbReference type="PROSITE" id="PS50110"/>
    </source>
</evidence>
<feature type="coiled-coil region" evidence="9">
    <location>
        <begin position="453"/>
        <end position="480"/>
    </location>
</feature>
<dbReference type="CDD" id="cd16922">
    <property type="entry name" value="HATPase_EvgS-ArcB-TorS-like"/>
    <property type="match status" value="1"/>
</dbReference>
<keyword evidence="9" id="KW-0175">Coiled coil</keyword>
<feature type="domain" description="PAS" evidence="12">
    <location>
        <begin position="356"/>
        <end position="400"/>
    </location>
</feature>
<dbReference type="FunFam" id="3.30.565.10:FF:000010">
    <property type="entry name" value="Sensor histidine kinase RcsC"/>
    <property type="match status" value="1"/>
</dbReference>
<evidence type="ECO:0000256" key="8">
    <source>
        <dbReference type="PROSITE-ProRule" id="PRU00169"/>
    </source>
</evidence>
<dbReference type="CDD" id="cd17580">
    <property type="entry name" value="REC_2_DhkD-like"/>
    <property type="match status" value="1"/>
</dbReference>
<evidence type="ECO:0000313" key="15">
    <source>
        <dbReference type="Proteomes" id="UP000001191"/>
    </source>
</evidence>
<dbReference type="Gene3D" id="3.30.450.20">
    <property type="entry name" value="PAS domain"/>
    <property type="match status" value="5"/>
</dbReference>
<dbReference type="InterPro" id="IPR000014">
    <property type="entry name" value="PAS"/>
</dbReference>
<dbReference type="eggNOG" id="COG0784">
    <property type="taxonomic scope" value="Bacteria"/>
</dbReference>
<organism evidence="14 15">
    <name type="scientific">Nostoc punctiforme (strain ATCC 29133 / PCC 73102)</name>
    <dbReference type="NCBI Taxonomy" id="63737"/>
    <lineage>
        <taxon>Bacteria</taxon>
        <taxon>Bacillati</taxon>
        <taxon>Cyanobacteriota</taxon>
        <taxon>Cyanophyceae</taxon>
        <taxon>Nostocales</taxon>
        <taxon>Nostocaceae</taxon>
        <taxon>Nostoc</taxon>
    </lineage>
</organism>
<keyword evidence="5 14" id="KW-0418">Kinase</keyword>
<proteinExistence type="inferred from homology"/>
<evidence type="ECO:0000256" key="6">
    <source>
        <dbReference type="ARBA" id="ARBA00023012"/>
    </source>
</evidence>
<evidence type="ECO:0000259" key="12">
    <source>
        <dbReference type="PROSITE" id="PS50112"/>
    </source>
</evidence>
<dbReference type="EnsemblBacteria" id="ACC82586">
    <property type="protein sequence ID" value="ACC82586"/>
    <property type="gene ID" value="Npun_R4211"/>
</dbReference>
<feature type="domain" description="PAC" evidence="13">
    <location>
        <begin position="671"/>
        <end position="720"/>
    </location>
</feature>
<dbReference type="KEGG" id="npu:Npun_R4211"/>
<feature type="domain" description="PAS" evidence="12">
    <location>
        <begin position="195"/>
        <end position="269"/>
    </location>
</feature>
<dbReference type="EMBL" id="CP001037">
    <property type="protein sequence ID" value="ACC82586.1"/>
    <property type="molecule type" value="Genomic_DNA"/>
</dbReference>
<evidence type="ECO:0000256" key="5">
    <source>
        <dbReference type="ARBA" id="ARBA00022777"/>
    </source>
</evidence>
<evidence type="ECO:0000256" key="3">
    <source>
        <dbReference type="ARBA" id="ARBA00012438"/>
    </source>
</evidence>
<feature type="domain" description="Histidine kinase" evidence="10">
    <location>
        <begin position="738"/>
        <end position="960"/>
    </location>
</feature>
<reference evidence="14 15" key="2">
    <citation type="journal article" date="2013" name="Plant Physiol.">
        <title>A Nostoc punctiforme Sugar Transporter Necessary to Establish a Cyanobacterium-Plant Symbiosis.</title>
        <authorList>
            <person name="Ekman M."/>
            <person name="Picossi S."/>
            <person name="Campbell E.L."/>
            <person name="Meeks J.C."/>
            <person name="Flores E."/>
        </authorList>
    </citation>
    <scope>NUCLEOTIDE SEQUENCE [LARGE SCALE GENOMIC DNA]</scope>
    <source>
        <strain evidence="15">ATCC 29133 / PCC 73102</strain>
    </source>
</reference>
<dbReference type="InterPro" id="IPR003661">
    <property type="entry name" value="HisK_dim/P_dom"/>
</dbReference>
<keyword evidence="5 14" id="KW-0808">Transferase</keyword>
<dbReference type="SMART" id="SM00387">
    <property type="entry name" value="HATPase_c"/>
    <property type="match status" value="1"/>
</dbReference>
<keyword evidence="15" id="KW-1185">Reference proteome</keyword>
<dbReference type="EC" id="2.7.13.3" evidence="3"/>
<feature type="domain" description="PAS" evidence="12">
    <location>
        <begin position="597"/>
        <end position="668"/>
    </location>
</feature>
<evidence type="ECO:0000313" key="14">
    <source>
        <dbReference type="EMBL" id="ACC82586.1"/>
    </source>
</evidence>
<dbReference type="PROSITE" id="PS50109">
    <property type="entry name" value="HIS_KIN"/>
    <property type="match status" value="1"/>
</dbReference>
<dbReference type="Gene3D" id="2.10.70.100">
    <property type="match status" value="1"/>
</dbReference>
<comment type="catalytic activity">
    <reaction evidence="1">
        <text>ATP + protein L-histidine = ADP + protein N-phospho-L-histidine.</text>
        <dbReference type="EC" id="2.7.13.3"/>
    </reaction>
</comment>
<evidence type="ECO:0000256" key="4">
    <source>
        <dbReference type="ARBA" id="ARBA00022553"/>
    </source>
</evidence>
<dbReference type="AlphaFoldDB" id="B2J8U8"/>
<dbReference type="OrthoDB" id="5555607at2"/>
<dbReference type="SUPFAM" id="SSF52172">
    <property type="entry name" value="CheY-like"/>
    <property type="match status" value="1"/>
</dbReference>
<dbReference type="SUPFAM" id="SSF55785">
    <property type="entry name" value="PYP-like sensor domain (PAS domain)"/>
    <property type="match status" value="5"/>
</dbReference>
<dbReference type="PROSITE" id="PS50112">
    <property type="entry name" value="PAS"/>
    <property type="match status" value="5"/>
</dbReference>
<feature type="domain" description="Response regulatory" evidence="11">
    <location>
        <begin position="984"/>
        <end position="1102"/>
    </location>
</feature>
<dbReference type="Gene3D" id="3.40.50.2300">
    <property type="match status" value="1"/>
</dbReference>
<dbReference type="SUPFAM" id="SSF47384">
    <property type="entry name" value="Homodimeric domain of signal transducing histidine kinase"/>
    <property type="match status" value="1"/>
</dbReference>
<sequence>MPDAEKSQNQLANEKLLHRQVSKKANYSLLASGEEGMVLQLADGTIQACNATCDRILGLTTEQLVGQNLLDSKWQFLHEDGSPLPNETHPAIAAQKTGKPCLNVVCGFYKPNGQLVWLLLSSQPLFQGGVDTPFAIVTTFLDITEFKQAQLEEKGNCTEDTQQVEEESWLQPEAKSIVPLASVIDVNGSQQLWDSQRLFQQIAGTLPGILYIYDLIEQRNSYVNDEIAQGWGYTPAEIQAMGKDLFTQLLHPEDLARLPTYFERFNSAHPGEVLSFEYRIRHVNGEWRWFCSYDTVHSRTVEGFPKYLLGIAFDITERRHIEISLRQSNERFELAAAAVNCLIYDWEIHRSSVERTQGLTQVLGYTQQEAEPTFEWWQQLIHPDDQQRVNNQFMASMANGNRYSIEYRIRHKDGRYVWVQDQGFAVRDTNGQVVRVVGASADITEQQAILREQQAALRDRQQIETNLRESEERIRLATSAAELGMWFWNITTNELVWTEKCKELFGLGPEVEMSYELFLNCIHPEDRQRLNEAIARCFQEKVEYDIEYRSLWSDGSIHWIAAKGRVFYEADDQPGRMMGTAQDITGRKQIENDLRQRETQLRRLVDSNIIGIMFATPDHITEANEAFLEMVGYTREELLAGKVRRKQMTPPEYHALDEQGIEQLLTVGVCNPFEKEYIRKDGSRIPILIGGALVEKDPPSWICFILDLTPRKQLEQTLRQQTEELKQANQNKDEFLAILSHELRSPLNPILGWSSLLKSRKFDEATTNRALETIERNTQLQIKLIDELLDVSRIIRGKLNLTFATVNLASVIDAALETVRLIAESKSIQIKIQLDPNVGKVSGDYYRLQQVVGNLLSNAVKFTPPNGSVEVSLSSSGELASHSALIQVKDTGQGISPEFLPHVFEYFRQADSSRTRKFGGLGLGLAIVRNLVELHGGTVTAASPGEGQGAIFTVRLPVMKESRGDEETGEGREKLNSLAIAGLRILIVDDDADTREFLHFFLQQNGALTTVAASVTEALAVIVKTIPDVLISDLGMPEMDGYSLIKLLRAMPKEEGGEIPAIALTAYAGESDRNRVLAAGFQKHLAKPVKPTELIISIADLVSQR</sequence>
<dbReference type="InterPro" id="IPR001610">
    <property type="entry name" value="PAC"/>
</dbReference>
<dbReference type="STRING" id="63737.Npun_R4211"/>
<dbReference type="SUPFAM" id="SSF55874">
    <property type="entry name" value="ATPase domain of HSP90 chaperone/DNA topoisomerase II/histidine kinase"/>
    <property type="match status" value="1"/>
</dbReference>
<feature type="domain" description="PAS" evidence="12">
    <location>
        <begin position="22"/>
        <end position="80"/>
    </location>
</feature>
<dbReference type="InterPro" id="IPR036097">
    <property type="entry name" value="HisK_dim/P_sf"/>
</dbReference>
<dbReference type="InterPro" id="IPR004358">
    <property type="entry name" value="Sig_transdc_His_kin-like_C"/>
</dbReference>
<dbReference type="RefSeq" id="WP_012410553.1">
    <property type="nucleotide sequence ID" value="NC_010628.1"/>
</dbReference>
<dbReference type="InterPro" id="IPR011006">
    <property type="entry name" value="CheY-like_superfamily"/>
</dbReference>
<dbReference type="Gene3D" id="3.30.565.10">
    <property type="entry name" value="Histidine kinase-like ATPase, C-terminal domain"/>
    <property type="match status" value="1"/>
</dbReference>
<accession>B2J8U8</accession>
<dbReference type="Pfam" id="PF08447">
    <property type="entry name" value="PAS_3"/>
    <property type="match status" value="3"/>
</dbReference>
<dbReference type="GO" id="GO:0000155">
    <property type="term" value="F:phosphorelay sensor kinase activity"/>
    <property type="evidence" value="ECO:0007669"/>
    <property type="project" value="InterPro"/>
</dbReference>
<dbReference type="PhylomeDB" id="B2J8U8"/>
<evidence type="ECO:0000256" key="7">
    <source>
        <dbReference type="ARBA" id="ARBA00074306"/>
    </source>
</evidence>
<feature type="coiled-coil region" evidence="9">
    <location>
        <begin position="711"/>
        <end position="738"/>
    </location>
</feature>
<dbReference type="PROSITE" id="PS50110">
    <property type="entry name" value="RESPONSE_REGULATORY"/>
    <property type="match status" value="1"/>
</dbReference>
<evidence type="ECO:0000256" key="2">
    <source>
        <dbReference type="ARBA" id="ARBA00006402"/>
    </source>
</evidence>
<dbReference type="HOGENOM" id="CLU_000445_114_15_3"/>
<evidence type="ECO:0000259" key="13">
    <source>
        <dbReference type="PROSITE" id="PS50113"/>
    </source>
</evidence>
<keyword evidence="6" id="KW-0902">Two-component regulatory system</keyword>
<dbReference type="CDD" id="cd00082">
    <property type="entry name" value="HisKA"/>
    <property type="match status" value="1"/>
</dbReference>
<dbReference type="eggNOG" id="COG2205">
    <property type="taxonomic scope" value="Bacteria"/>
</dbReference>
<evidence type="ECO:0000259" key="10">
    <source>
        <dbReference type="PROSITE" id="PS50109"/>
    </source>
</evidence>
<dbReference type="NCBIfam" id="TIGR00229">
    <property type="entry name" value="sensory_box"/>
    <property type="match status" value="5"/>
</dbReference>
<dbReference type="FunFam" id="3.30.450.20:FF:000099">
    <property type="entry name" value="Sensory box sensor histidine kinase"/>
    <property type="match status" value="1"/>
</dbReference>
<dbReference type="InterPro" id="IPR013655">
    <property type="entry name" value="PAS_fold_3"/>
</dbReference>
<name>B2J8U8_NOSP7</name>
<evidence type="ECO:0000256" key="1">
    <source>
        <dbReference type="ARBA" id="ARBA00000085"/>
    </source>
</evidence>
<dbReference type="PRINTS" id="PR00344">
    <property type="entry name" value="BCTRLSENSOR"/>
</dbReference>
<dbReference type="PROSITE" id="PS50113">
    <property type="entry name" value="PAC"/>
    <property type="match status" value="4"/>
</dbReference>
<dbReference type="CDD" id="cd00130">
    <property type="entry name" value="PAS"/>
    <property type="match status" value="5"/>
</dbReference>
<feature type="domain" description="PAC" evidence="13">
    <location>
        <begin position="544"/>
        <end position="596"/>
    </location>
</feature>
<dbReference type="PANTHER" id="PTHR43547:SF2">
    <property type="entry name" value="HYBRID SIGNAL TRANSDUCTION HISTIDINE KINASE C"/>
    <property type="match status" value="1"/>
</dbReference>
<dbReference type="Pfam" id="PF13426">
    <property type="entry name" value="PAS_9"/>
    <property type="match status" value="2"/>
</dbReference>
<dbReference type="Gene3D" id="1.10.287.130">
    <property type="match status" value="1"/>
</dbReference>
<dbReference type="Proteomes" id="UP000001191">
    <property type="component" value="Chromosome"/>
</dbReference>
<reference evidence="15" key="1">
    <citation type="submission" date="2008-04" db="EMBL/GenBank/DDBJ databases">
        <title>Complete sequence of chromosome of Nostoc punctiforme ATCC 29133.</title>
        <authorList>
            <consortium name="US DOE Joint Genome Institute"/>
            <person name="Copeland A."/>
            <person name="Lucas S."/>
            <person name="Lapidus A."/>
            <person name="Glavina del Rio T."/>
            <person name="Dalin E."/>
            <person name="Tice H."/>
            <person name="Pitluck S."/>
            <person name="Chain P."/>
            <person name="Malfatti S."/>
            <person name="Shin M."/>
            <person name="Vergez L."/>
            <person name="Schmutz J."/>
            <person name="Larimer F."/>
            <person name="Land M."/>
            <person name="Hauser L."/>
            <person name="Kyrpides N."/>
            <person name="Kim E."/>
            <person name="Meeks J.C."/>
            <person name="Elhai J."/>
            <person name="Campbell E.L."/>
            <person name="Thiel T."/>
            <person name="Longmire J."/>
            <person name="Potts M."/>
            <person name="Atlas R."/>
        </authorList>
    </citation>
    <scope>NUCLEOTIDE SEQUENCE [LARGE SCALE GENOMIC DNA]</scope>
    <source>
        <strain evidence="15">ATCC 29133 / PCC 73102</strain>
    </source>
</reference>
<evidence type="ECO:0000256" key="9">
    <source>
        <dbReference type="SAM" id="Coils"/>
    </source>
</evidence>
<dbReference type="eggNOG" id="COG2202">
    <property type="taxonomic scope" value="Bacteria"/>
</dbReference>
<dbReference type="SMART" id="SM00091">
    <property type="entry name" value="PAS"/>
    <property type="match status" value="5"/>
</dbReference>
<feature type="domain" description="PAC" evidence="13">
    <location>
        <begin position="403"/>
        <end position="455"/>
    </location>
</feature>
<dbReference type="PANTHER" id="PTHR43547">
    <property type="entry name" value="TWO-COMPONENT HISTIDINE KINASE"/>
    <property type="match status" value="1"/>
</dbReference>
<dbReference type="Pfam" id="PF00072">
    <property type="entry name" value="Response_reg"/>
    <property type="match status" value="1"/>
</dbReference>
<dbReference type="InterPro" id="IPR036890">
    <property type="entry name" value="HATPase_C_sf"/>
</dbReference>